<feature type="compositionally biased region" description="Basic and acidic residues" evidence="7">
    <location>
        <begin position="13"/>
        <end position="29"/>
    </location>
</feature>
<comment type="similarity">
    <text evidence="1 5">Belongs to the importin alpha family.</text>
</comment>
<gene>
    <name evidence="9" type="ORF">SI8410_02003479</name>
</gene>
<protein>
    <recommendedName>
        <fullName evidence="5">Importin subunit alpha</fullName>
    </recommendedName>
</protein>
<evidence type="ECO:0000256" key="5">
    <source>
        <dbReference type="PIRNR" id="PIRNR005673"/>
    </source>
</evidence>
<dbReference type="Pfam" id="PF01749">
    <property type="entry name" value="IBB"/>
    <property type="match status" value="1"/>
</dbReference>
<dbReference type="PANTHER" id="PTHR23316">
    <property type="entry name" value="IMPORTIN ALPHA"/>
    <property type="match status" value="1"/>
</dbReference>
<dbReference type="PROSITE" id="PS51214">
    <property type="entry name" value="IBB"/>
    <property type="match status" value="1"/>
</dbReference>
<name>A0A7I8K512_SPIIN</name>
<dbReference type="Gene3D" id="1.25.10.10">
    <property type="entry name" value="Leucine-rich Repeat Variant"/>
    <property type="match status" value="1"/>
</dbReference>
<reference evidence="9" key="1">
    <citation type="submission" date="2020-02" db="EMBL/GenBank/DDBJ databases">
        <authorList>
            <person name="Scholz U."/>
            <person name="Mascher M."/>
            <person name="Fiebig A."/>
        </authorList>
    </citation>
    <scope>NUCLEOTIDE SEQUENCE</scope>
</reference>
<feature type="compositionally biased region" description="Acidic residues" evidence="7">
    <location>
        <begin position="497"/>
        <end position="510"/>
    </location>
</feature>
<dbReference type="InterPro" id="IPR036975">
    <property type="entry name" value="Importin-a_IBB_sf"/>
</dbReference>
<dbReference type="GO" id="GO:0061608">
    <property type="term" value="F:nuclear import signal receptor activity"/>
    <property type="evidence" value="ECO:0007669"/>
    <property type="project" value="InterPro"/>
</dbReference>
<dbReference type="Gene3D" id="1.20.5.690">
    <property type="entry name" value="Importin-alpha, importin-beta-binding domain"/>
    <property type="match status" value="1"/>
</dbReference>
<accession>A0A7I8K512</accession>
<feature type="repeat" description="ARM" evidence="6">
    <location>
        <begin position="116"/>
        <end position="159"/>
    </location>
</feature>
<evidence type="ECO:0000256" key="3">
    <source>
        <dbReference type="ARBA" id="ARBA00022737"/>
    </source>
</evidence>
<dbReference type="AlphaFoldDB" id="A0A7I8K512"/>
<dbReference type="InterPro" id="IPR000225">
    <property type="entry name" value="Armadillo"/>
</dbReference>
<dbReference type="GO" id="GO:0005634">
    <property type="term" value="C:nucleus"/>
    <property type="evidence" value="ECO:0007669"/>
    <property type="project" value="UniProtKB-ARBA"/>
</dbReference>
<comment type="function">
    <text evidence="5">Binds specifically and directly to substrates containing either a simple or bipartite NLS motif. Promotes docking of import substrates to the nuclear envelope.</text>
</comment>
<evidence type="ECO:0000313" key="9">
    <source>
        <dbReference type="EMBL" id="CAA7392343.1"/>
    </source>
</evidence>
<dbReference type="InterPro" id="IPR024931">
    <property type="entry name" value="Importin_alpha"/>
</dbReference>
<keyword evidence="4 5" id="KW-0653">Protein transport</keyword>
<dbReference type="EMBL" id="LR746265">
    <property type="protein sequence ID" value="CAA7392343.1"/>
    <property type="molecule type" value="Genomic_DNA"/>
</dbReference>
<feature type="domain" description="IBB" evidence="8">
    <location>
        <begin position="1"/>
        <end position="65"/>
    </location>
</feature>
<evidence type="ECO:0000259" key="8">
    <source>
        <dbReference type="PROSITE" id="PS51214"/>
    </source>
</evidence>
<dbReference type="SMART" id="SM00185">
    <property type="entry name" value="ARM"/>
    <property type="match status" value="9"/>
</dbReference>
<evidence type="ECO:0000256" key="4">
    <source>
        <dbReference type="ARBA" id="ARBA00022927"/>
    </source>
</evidence>
<feature type="compositionally biased region" description="Gly residues" evidence="7">
    <location>
        <begin position="1"/>
        <end position="10"/>
    </location>
</feature>
<comment type="subunit">
    <text evidence="5">Forms a complex with importin subunit beta-1.</text>
</comment>
<keyword evidence="3" id="KW-0677">Repeat</keyword>
<dbReference type="InterPro" id="IPR002652">
    <property type="entry name" value="Importin-a_IBB"/>
</dbReference>
<feature type="compositionally biased region" description="Basic and acidic residues" evidence="7">
    <location>
        <begin position="511"/>
        <end position="525"/>
    </location>
</feature>
<sequence length="525" mass="58088">MSLRPGGGGGRKGRGEGRTGKYKKSVDMVEARRRREEGFVEIRKNKRADSLSRKRRELASYPAGVDMLGPHLERVTDMAQRLWSEDLVEQANASKYFRMIIAIEENPPIDLVIKAGVVPRLVQFLLRKDQPSLQFEAAWTLTNVASGTSEQTQVVVDHGAVPNLVQLLSSPMEEVREQAVWALGNVAGDSSSCRDIILANGALIPLLSLLNPQSKLSMLRNAIWTMSNLFRGDPSPQFDQIKPALSVLPRLVYSNDDDILKNACCALAYLFNGKNYKIQDFIDTNICARLVELLMHPTLSVQIVALKTVTNIAAGDDMKAQLVIDNGVLPCLLQLLTHHHESTIRRFACRIISNIAAGNKSQVQTVIDSNIIPPLVSLLKQAEFDVKREVAWVILNATSEGTFEQIHFIANQGCIRPLCDLLVSPDPDAVSVCLEALENILKVGEAEKELGNRDGTNIYAQEVEDCDGLAKIEDLQFHPHASVSDAATRMLERYWEEEEVVKEEEEEEGGGGERDDKEDASGEGN</sequence>
<dbReference type="InterPro" id="IPR011989">
    <property type="entry name" value="ARM-like"/>
</dbReference>
<keyword evidence="2 5" id="KW-0813">Transport</keyword>
<dbReference type="GO" id="GO:0006606">
    <property type="term" value="P:protein import into nucleus"/>
    <property type="evidence" value="ECO:0007669"/>
    <property type="project" value="InterPro"/>
</dbReference>
<dbReference type="PIRSF" id="PIRSF005673">
    <property type="entry name" value="Importin_alpha"/>
    <property type="match status" value="1"/>
</dbReference>
<evidence type="ECO:0000256" key="7">
    <source>
        <dbReference type="SAM" id="MobiDB-lite"/>
    </source>
</evidence>
<feature type="region of interest" description="Disordered" evidence="7">
    <location>
        <begin position="1"/>
        <end position="29"/>
    </location>
</feature>
<evidence type="ECO:0000313" key="10">
    <source>
        <dbReference type="Proteomes" id="UP000663760"/>
    </source>
</evidence>
<evidence type="ECO:0000256" key="6">
    <source>
        <dbReference type="PROSITE-ProRule" id="PRU00259"/>
    </source>
</evidence>
<proteinExistence type="inferred from homology"/>
<dbReference type="InterPro" id="IPR032413">
    <property type="entry name" value="Arm_3"/>
</dbReference>
<dbReference type="FunFam" id="1.25.10.10:FF:000009">
    <property type="entry name" value="Importin subunit alpha"/>
    <property type="match status" value="1"/>
</dbReference>
<evidence type="ECO:0000256" key="2">
    <source>
        <dbReference type="ARBA" id="ARBA00022448"/>
    </source>
</evidence>
<dbReference type="Pfam" id="PF16186">
    <property type="entry name" value="Arm_3"/>
    <property type="match status" value="1"/>
</dbReference>
<feature type="repeat" description="ARM" evidence="6">
    <location>
        <begin position="159"/>
        <end position="201"/>
    </location>
</feature>
<dbReference type="PROSITE" id="PS50176">
    <property type="entry name" value="ARM_REPEAT"/>
    <property type="match status" value="2"/>
</dbReference>
<dbReference type="Pfam" id="PF00514">
    <property type="entry name" value="Arm"/>
    <property type="match status" value="7"/>
</dbReference>
<dbReference type="InterPro" id="IPR016024">
    <property type="entry name" value="ARM-type_fold"/>
</dbReference>
<organism evidence="9 10">
    <name type="scientific">Spirodela intermedia</name>
    <name type="common">Intermediate duckweed</name>
    <dbReference type="NCBI Taxonomy" id="51605"/>
    <lineage>
        <taxon>Eukaryota</taxon>
        <taxon>Viridiplantae</taxon>
        <taxon>Streptophyta</taxon>
        <taxon>Embryophyta</taxon>
        <taxon>Tracheophyta</taxon>
        <taxon>Spermatophyta</taxon>
        <taxon>Magnoliopsida</taxon>
        <taxon>Liliopsida</taxon>
        <taxon>Araceae</taxon>
        <taxon>Lemnoideae</taxon>
        <taxon>Spirodela</taxon>
    </lineage>
</organism>
<dbReference type="GO" id="GO:0005737">
    <property type="term" value="C:cytoplasm"/>
    <property type="evidence" value="ECO:0007669"/>
    <property type="project" value="InterPro"/>
</dbReference>
<dbReference type="Proteomes" id="UP000663760">
    <property type="component" value="Chromosome 2"/>
</dbReference>
<dbReference type="OrthoDB" id="29145at2759"/>
<keyword evidence="10" id="KW-1185">Reference proteome</keyword>
<feature type="region of interest" description="Disordered" evidence="7">
    <location>
        <begin position="497"/>
        <end position="525"/>
    </location>
</feature>
<evidence type="ECO:0000256" key="1">
    <source>
        <dbReference type="ARBA" id="ARBA00010394"/>
    </source>
</evidence>
<dbReference type="SUPFAM" id="SSF48371">
    <property type="entry name" value="ARM repeat"/>
    <property type="match status" value="1"/>
</dbReference>